<sequence>MHWTLWPLVVSLLAGPVATRPAPIINHVLTNQKVVALTFDDGPTRTWTPKVLQVLKKDHVRATFFVVGSHAERRPEILTEEIRDGMEIGSHGYQHITLKGKDAATVEQEIQQNQALLQSLGAPKPTLYRLPGGASDTVARQVLGKLGYRVIGWSIDTRDWRHRYTGAEMAQHVEKDISPGAIIIFHDGPNSSQATVDAVEQIIPALEKAGYRFDTVSHLLKLERVPAIRSAAHHHRP</sequence>
<evidence type="ECO:0000259" key="1">
    <source>
        <dbReference type="PROSITE" id="PS51677"/>
    </source>
</evidence>
<dbReference type="InterPro" id="IPR011330">
    <property type="entry name" value="Glyco_hydro/deAcase_b/a-brl"/>
</dbReference>
<protein>
    <submittedName>
        <fullName evidence="2">Polysaccharide deacetylase</fullName>
    </submittedName>
</protein>
<dbReference type="InterPro" id="IPR002509">
    <property type="entry name" value="NODB_dom"/>
</dbReference>
<dbReference type="AlphaFoldDB" id="G8TVD6"/>
<dbReference type="Proteomes" id="UP000005439">
    <property type="component" value="Chromosome"/>
</dbReference>
<dbReference type="GO" id="GO:0005975">
    <property type="term" value="P:carbohydrate metabolic process"/>
    <property type="evidence" value="ECO:0007669"/>
    <property type="project" value="InterPro"/>
</dbReference>
<organism evidence="2 3">
    <name type="scientific">Sulfobacillus acidophilus (strain ATCC 700253 / DSM 10332 / NAL)</name>
    <dbReference type="NCBI Taxonomy" id="679936"/>
    <lineage>
        <taxon>Bacteria</taxon>
        <taxon>Bacillati</taxon>
        <taxon>Bacillota</taxon>
        <taxon>Clostridia</taxon>
        <taxon>Eubacteriales</taxon>
        <taxon>Clostridiales Family XVII. Incertae Sedis</taxon>
        <taxon>Sulfobacillus</taxon>
    </lineage>
</organism>
<dbReference type="GO" id="GO:0016810">
    <property type="term" value="F:hydrolase activity, acting on carbon-nitrogen (but not peptide) bonds"/>
    <property type="evidence" value="ECO:0007669"/>
    <property type="project" value="InterPro"/>
</dbReference>
<proteinExistence type="predicted"/>
<keyword evidence="3" id="KW-1185">Reference proteome</keyword>
<dbReference type="STRING" id="679936.Sulac_2392"/>
<dbReference type="EMBL" id="CP003179">
    <property type="protein sequence ID" value="AEW05855.1"/>
    <property type="molecule type" value="Genomic_DNA"/>
</dbReference>
<dbReference type="CDD" id="cd10917">
    <property type="entry name" value="CE4_NodB_like_6s_7s"/>
    <property type="match status" value="1"/>
</dbReference>
<evidence type="ECO:0000313" key="3">
    <source>
        <dbReference type="Proteomes" id="UP000005439"/>
    </source>
</evidence>
<dbReference type="Gene3D" id="3.20.20.370">
    <property type="entry name" value="Glycoside hydrolase/deacetylase"/>
    <property type="match status" value="1"/>
</dbReference>
<name>G8TVD6_SULAD</name>
<dbReference type="KEGG" id="sap:Sulac_2392"/>
<dbReference type="InterPro" id="IPR050248">
    <property type="entry name" value="Polysacc_deacetylase_ArnD"/>
</dbReference>
<evidence type="ECO:0000313" key="2">
    <source>
        <dbReference type="EMBL" id="AEW05855.1"/>
    </source>
</evidence>
<reference evidence="2 3" key="2">
    <citation type="journal article" date="2012" name="Stand. Genomic Sci.">
        <title>Complete genome sequence of the moderately thermophilic mineral-sulfide-oxidizing firmicute Sulfobacillus acidophilus type strain (NAL(T)).</title>
        <authorList>
            <person name="Anderson I."/>
            <person name="Chertkov O."/>
            <person name="Chen A."/>
            <person name="Saunders E."/>
            <person name="Lapidus A."/>
            <person name="Nolan M."/>
            <person name="Lucas S."/>
            <person name="Hammon N."/>
            <person name="Deshpande S."/>
            <person name="Cheng J.F."/>
            <person name="Han C."/>
            <person name="Tapia R."/>
            <person name="Goodwin L.A."/>
            <person name="Pitluck S."/>
            <person name="Liolios K."/>
            <person name="Pagani I."/>
            <person name="Ivanova N."/>
            <person name="Mikhailova N."/>
            <person name="Pati A."/>
            <person name="Palaniappan K."/>
            <person name="Land M."/>
            <person name="Pan C."/>
            <person name="Rohde M."/>
            <person name="Pukall R."/>
            <person name="Goker M."/>
            <person name="Detter J.C."/>
            <person name="Woyke T."/>
            <person name="Bristow J."/>
            <person name="Eisen J.A."/>
            <person name="Markowitz V."/>
            <person name="Hugenholtz P."/>
            <person name="Kyrpides N.C."/>
            <person name="Klenk H.P."/>
            <person name="Mavromatis K."/>
        </authorList>
    </citation>
    <scope>NUCLEOTIDE SEQUENCE [LARGE SCALE GENOMIC DNA]</scope>
    <source>
        <strain evidence="3">ATCC 700253 / DSM 10332 / NAL</strain>
    </source>
</reference>
<dbReference type="PROSITE" id="PS51677">
    <property type="entry name" value="NODB"/>
    <property type="match status" value="1"/>
</dbReference>
<dbReference type="HOGENOM" id="CLU_021264_0_1_9"/>
<accession>G8TVD6</accession>
<dbReference type="PANTHER" id="PTHR10587">
    <property type="entry name" value="GLYCOSYL TRANSFERASE-RELATED"/>
    <property type="match status" value="1"/>
</dbReference>
<gene>
    <name evidence="2" type="ordered locus">Sulac_2392</name>
</gene>
<dbReference type="Pfam" id="PF01522">
    <property type="entry name" value="Polysacc_deac_1"/>
    <property type="match status" value="1"/>
</dbReference>
<dbReference type="PATRIC" id="fig|679936.5.peg.2477"/>
<feature type="domain" description="NodB homology" evidence="1">
    <location>
        <begin position="33"/>
        <end position="214"/>
    </location>
</feature>
<dbReference type="SUPFAM" id="SSF88713">
    <property type="entry name" value="Glycoside hydrolase/deacetylase"/>
    <property type="match status" value="1"/>
</dbReference>
<reference evidence="3" key="1">
    <citation type="submission" date="2011-12" db="EMBL/GenBank/DDBJ databases">
        <title>The complete genome of chromosome of Sulfobacillus acidophilus DSM 10332.</title>
        <authorList>
            <person name="Lucas S."/>
            <person name="Han J."/>
            <person name="Lapidus A."/>
            <person name="Bruce D."/>
            <person name="Goodwin L."/>
            <person name="Pitluck S."/>
            <person name="Peters L."/>
            <person name="Kyrpides N."/>
            <person name="Mavromatis K."/>
            <person name="Ivanova N."/>
            <person name="Mikhailova N."/>
            <person name="Chertkov O."/>
            <person name="Saunders E."/>
            <person name="Detter J.C."/>
            <person name="Tapia R."/>
            <person name="Han C."/>
            <person name="Land M."/>
            <person name="Hauser L."/>
            <person name="Markowitz V."/>
            <person name="Cheng J.-F."/>
            <person name="Hugenholtz P."/>
            <person name="Woyke T."/>
            <person name="Wu D."/>
            <person name="Pukall R."/>
            <person name="Gehrich-Schroeter G."/>
            <person name="Schneider S."/>
            <person name="Klenk H.-P."/>
            <person name="Eisen J.A."/>
        </authorList>
    </citation>
    <scope>NUCLEOTIDE SEQUENCE [LARGE SCALE GENOMIC DNA]</scope>
    <source>
        <strain evidence="3">ATCC 700253 / DSM 10332 / NAL</strain>
    </source>
</reference>